<protein>
    <submittedName>
        <fullName evidence="2">Uncharacterized protein</fullName>
    </submittedName>
</protein>
<evidence type="ECO:0000313" key="3">
    <source>
        <dbReference type="Proteomes" id="UP001066276"/>
    </source>
</evidence>
<keyword evidence="3" id="KW-1185">Reference proteome</keyword>
<accession>A0AAV7T008</accession>
<proteinExistence type="predicted"/>
<feature type="region of interest" description="Disordered" evidence="1">
    <location>
        <begin position="1"/>
        <end position="40"/>
    </location>
</feature>
<reference evidence="2" key="1">
    <citation type="journal article" date="2022" name="bioRxiv">
        <title>Sequencing and chromosome-scale assembly of the giantPleurodeles waltlgenome.</title>
        <authorList>
            <person name="Brown T."/>
            <person name="Elewa A."/>
            <person name="Iarovenko S."/>
            <person name="Subramanian E."/>
            <person name="Araus A.J."/>
            <person name="Petzold A."/>
            <person name="Susuki M."/>
            <person name="Suzuki K.-i.T."/>
            <person name="Hayashi T."/>
            <person name="Toyoda A."/>
            <person name="Oliveira C."/>
            <person name="Osipova E."/>
            <person name="Leigh N.D."/>
            <person name="Simon A."/>
            <person name="Yun M.H."/>
        </authorList>
    </citation>
    <scope>NUCLEOTIDE SEQUENCE</scope>
    <source>
        <strain evidence="2">20211129_DDA</strain>
        <tissue evidence="2">Liver</tissue>
    </source>
</reference>
<name>A0AAV7T008_PLEWA</name>
<dbReference type="AlphaFoldDB" id="A0AAV7T008"/>
<evidence type="ECO:0000313" key="2">
    <source>
        <dbReference type="EMBL" id="KAJ1169681.1"/>
    </source>
</evidence>
<gene>
    <name evidence="2" type="ORF">NDU88_001572</name>
</gene>
<dbReference type="EMBL" id="JANPWB010000007">
    <property type="protein sequence ID" value="KAJ1169681.1"/>
    <property type="molecule type" value="Genomic_DNA"/>
</dbReference>
<sequence>MGKDRADKGTQQKRVDQYTAQNAGASLQKDPPGPWEKGAEPTGVQILAAIESSSRATQTQIATIAVDVNLLRADLRVVAERSVALSKK</sequence>
<comment type="caution">
    <text evidence="2">The sequence shown here is derived from an EMBL/GenBank/DDBJ whole genome shotgun (WGS) entry which is preliminary data.</text>
</comment>
<feature type="compositionally biased region" description="Basic and acidic residues" evidence="1">
    <location>
        <begin position="1"/>
        <end position="16"/>
    </location>
</feature>
<dbReference type="Proteomes" id="UP001066276">
    <property type="component" value="Chromosome 4_1"/>
</dbReference>
<evidence type="ECO:0000256" key="1">
    <source>
        <dbReference type="SAM" id="MobiDB-lite"/>
    </source>
</evidence>
<organism evidence="2 3">
    <name type="scientific">Pleurodeles waltl</name>
    <name type="common">Iberian ribbed newt</name>
    <dbReference type="NCBI Taxonomy" id="8319"/>
    <lineage>
        <taxon>Eukaryota</taxon>
        <taxon>Metazoa</taxon>
        <taxon>Chordata</taxon>
        <taxon>Craniata</taxon>
        <taxon>Vertebrata</taxon>
        <taxon>Euteleostomi</taxon>
        <taxon>Amphibia</taxon>
        <taxon>Batrachia</taxon>
        <taxon>Caudata</taxon>
        <taxon>Salamandroidea</taxon>
        <taxon>Salamandridae</taxon>
        <taxon>Pleurodelinae</taxon>
        <taxon>Pleurodeles</taxon>
    </lineage>
</organism>